<dbReference type="PRINTS" id="PR00260">
    <property type="entry name" value="CHEMTRNSDUCR"/>
</dbReference>
<gene>
    <name evidence="5" type="ORF">SAMN05660686_01979</name>
</gene>
<name>A0A8G2BHS7_9PROT</name>
<dbReference type="SMART" id="SM00283">
    <property type="entry name" value="MA"/>
    <property type="match status" value="1"/>
</dbReference>
<evidence type="ECO:0000256" key="3">
    <source>
        <dbReference type="PROSITE-ProRule" id="PRU00284"/>
    </source>
</evidence>
<dbReference type="Gene3D" id="1.10.287.950">
    <property type="entry name" value="Methyl-accepting chemotaxis protein"/>
    <property type="match status" value="1"/>
</dbReference>
<keyword evidence="6" id="KW-1185">Reference proteome</keyword>
<evidence type="ECO:0000313" key="5">
    <source>
        <dbReference type="EMBL" id="SDF66544.1"/>
    </source>
</evidence>
<evidence type="ECO:0000259" key="4">
    <source>
        <dbReference type="PROSITE" id="PS50111"/>
    </source>
</evidence>
<evidence type="ECO:0000256" key="1">
    <source>
        <dbReference type="ARBA" id="ARBA00023224"/>
    </source>
</evidence>
<dbReference type="PANTHER" id="PTHR32089">
    <property type="entry name" value="METHYL-ACCEPTING CHEMOTAXIS PROTEIN MCPB"/>
    <property type="match status" value="1"/>
</dbReference>
<dbReference type="GO" id="GO:0006935">
    <property type="term" value="P:chemotaxis"/>
    <property type="evidence" value="ECO:0007669"/>
    <property type="project" value="InterPro"/>
</dbReference>
<keyword evidence="1 3" id="KW-0807">Transducer</keyword>
<dbReference type="OrthoDB" id="266313at2"/>
<dbReference type="Proteomes" id="UP000198615">
    <property type="component" value="Unassembled WGS sequence"/>
</dbReference>
<dbReference type="Pfam" id="PF13682">
    <property type="entry name" value="CZB"/>
    <property type="match status" value="1"/>
</dbReference>
<dbReference type="PANTHER" id="PTHR32089:SF112">
    <property type="entry name" value="LYSOZYME-LIKE PROTEIN-RELATED"/>
    <property type="match status" value="1"/>
</dbReference>
<reference evidence="5 6" key="1">
    <citation type="submission" date="2016-10" db="EMBL/GenBank/DDBJ databases">
        <authorList>
            <person name="Varghese N."/>
            <person name="Submissions S."/>
        </authorList>
    </citation>
    <scope>NUCLEOTIDE SEQUENCE [LARGE SCALE GENOMIC DNA]</scope>
    <source>
        <strain evidence="5 6">DSM 18839</strain>
    </source>
</reference>
<evidence type="ECO:0000313" key="6">
    <source>
        <dbReference type="Proteomes" id="UP000198615"/>
    </source>
</evidence>
<comment type="similarity">
    <text evidence="2">Belongs to the methyl-accepting chemotaxis (MCP) protein family.</text>
</comment>
<dbReference type="RefSeq" id="WP_093149977.1">
    <property type="nucleotide sequence ID" value="NZ_FNBW01000005.1"/>
</dbReference>
<evidence type="ECO:0000256" key="2">
    <source>
        <dbReference type="ARBA" id="ARBA00029447"/>
    </source>
</evidence>
<dbReference type="GO" id="GO:0007165">
    <property type="term" value="P:signal transduction"/>
    <property type="evidence" value="ECO:0007669"/>
    <property type="project" value="UniProtKB-KW"/>
</dbReference>
<dbReference type="GO" id="GO:0004888">
    <property type="term" value="F:transmembrane signaling receptor activity"/>
    <property type="evidence" value="ECO:0007669"/>
    <property type="project" value="InterPro"/>
</dbReference>
<dbReference type="EMBL" id="FNBW01000005">
    <property type="protein sequence ID" value="SDF66544.1"/>
    <property type="molecule type" value="Genomic_DNA"/>
</dbReference>
<dbReference type="Pfam" id="PF00015">
    <property type="entry name" value="MCPsignal"/>
    <property type="match status" value="1"/>
</dbReference>
<dbReference type="AlphaFoldDB" id="A0A8G2BHS7"/>
<comment type="caution">
    <text evidence="5">The sequence shown here is derived from an EMBL/GenBank/DDBJ whole genome shotgun (WGS) entry which is preliminary data.</text>
</comment>
<dbReference type="PROSITE" id="PS50111">
    <property type="entry name" value="CHEMOTAXIS_TRANSDUC_2"/>
    <property type="match status" value="1"/>
</dbReference>
<proteinExistence type="inferred from homology"/>
<dbReference type="InterPro" id="IPR004089">
    <property type="entry name" value="MCPsignal_dom"/>
</dbReference>
<accession>A0A8G2BHS7</accession>
<protein>
    <submittedName>
        <fullName evidence="5">Methyl-accepting chemotaxis protein</fullName>
    </submittedName>
</protein>
<dbReference type="CDD" id="cd11386">
    <property type="entry name" value="MCP_signal"/>
    <property type="match status" value="1"/>
</dbReference>
<dbReference type="InterPro" id="IPR004090">
    <property type="entry name" value="Chemotax_Me-accpt_rcpt"/>
</dbReference>
<dbReference type="InterPro" id="IPR025991">
    <property type="entry name" value="Chemoreceptor_zinc-bind_dom"/>
</dbReference>
<feature type="domain" description="Methyl-accepting transducer" evidence="4">
    <location>
        <begin position="54"/>
        <end position="290"/>
    </location>
</feature>
<dbReference type="Gene3D" id="1.20.120.30">
    <property type="entry name" value="Aspartate receptor, ligand-binding domain"/>
    <property type="match status" value="1"/>
</dbReference>
<sequence>MSVAEANESLSTEDLIDAMLAGNRDLVAQRGGEIGQKILRLAGSDTEAEGRLERWVDMSIAASDGVRKTSEMMSSLREVDNRSQSIASAVEELTVTVQTISHTTQSATDEATEATSVSDSGRVAAGQAVDAMESVFEVVQSAVQKVDALAEASVAIGDIVSTIESIAKQTNLLALNATIEAARAGDAGKGFAVVASEVKTLANQTASATIDIRERISGIRSDMEEIVGVMRSGAERVEEGRGTIQTVGQEMENLAERIGSVTRSMGEVSQILGEQQTATEEISEGVTVIADMSARNVYMIDNTIGLLERTGPTIAQAIDGFVKAGVPNATIHAAKSDHMIWMRRLAQMLVGREVLRADELADHHSCRLGKWYDAQKDPRLTGQPAWKALMAPHQRVHRCGIEAAKAFATGDLDRATHLVGEAADASHEVMRLLNELSDHTKG</sequence>
<dbReference type="GO" id="GO:0016020">
    <property type="term" value="C:membrane"/>
    <property type="evidence" value="ECO:0007669"/>
    <property type="project" value="InterPro"/>
</dbReference>
<organism evidence="5 6">
    <name type="scientific">Thalassobaculum litoreum DSM 18839</name>
    <dbReference type="NCBI Taxonomy" id="1123362"/>
    <lineage>
        <taxon>Bacteria</taxon>
        <taxon>Pseudomonadati</taxon>
        <taxon>Pseudomonadota</taxon>
        <taxon>Alphaproteobacteria</taxon>
        <taxon>Rhodospirillales</taxon>
        <taxon>Thalassobaculaceae</taxon>
        <taxon>Thalassobaculum</taxon>
    </lineage>
</organism>
<dbReference type="SUPFAM" id="SSF58104">
    <property type="entry name" value="Methyl-accepting chemotaxis protein (MCP) signaling domain"/>
    <property type="match status" value="1"/>
</dbReference>